<evidence type="ECO:0000313" key="13">
    <source>
        <dbReference type="Proteomes" id="UP001419268"/>
    </source>
</evidence>
<evidence type="ECO:0000256" key="4">
    <source>
        <dbReference type="ARBA" id="ARBA00022692"/>
    </source>
</evidence>
<comment type="caution">
    <text evidence="12">The sequence shown here is derived from an EMBL/GenBank/DDBJ whole genome shotgun (WGS) entry which is preliminary data.</text>
</comment>
<dbReference type="GO" id="GO:0016020">
    <property type="term" value="C:membrane"/>
    <property type="evidence" value="ECO:0007669"/>
    <property type="project" value="UniProtKB-SubCell"/>
</dbReference>
<dbReference type="InterPro" id="IPR036396">
    <property type="entry name" value="Cyt_P450_sf"/>
</dbReference>
<evidence type="ECO:0000256" key="6">
    <source>
        <dbReference type="ARBA" id="ARBA00022989"/>
    </source>
</evidence>
<comment type="similarity">
    <text evidence="2 11">Belongs to the cytochrome P450 family.</text>
</comment>
<dbReference type="PROSITE" id="PS00086">
    <property type="entry name" value="CYTOCHROME_P450"/>
    <property type="match status" value="1"/>
</dbReference>
<dbReference type="EMBL" id="JBBNAG010000009">
    <property type="protein sequence ID" value="KAK9104451.1"/>
    <property type="molecule type" value="Genomic_DNA"/>
</dbReference>
<dbReference type="InterPro" id="IPR001128">
    <property type="entry name" value="Cyt_P450"/>
</dbReference>
<evidence type="ECO:0000256" key="3">
    <source>
        <dbReference type="ARBA" id="ARBA00022617"/>
    </source>
</evidence>
<evidence type="ECO:0000256" key="1">
    <source>
        <dbReference type="ARBA" id="ARBA00004370"/>
    </source>
</evidence>
<name>A0AAP0F360_9MAGN</name>
<keyword evidence="5 11" id="KW-0479">Metal-binding</keyword>
<organism evidence="12 13">
    <name type="scientific">Stephania cephalantha</name>
    <dbReference type="NCBI Taxonomy" id="152367"/>
    <lineage>
        <taxon>Eukaryota</taxon>
        <taxon>Viridiplantae</taxon>
        <taxon>Streptophyta</taxon>
        <taxon>Embryophyta</taxon>
        <taxon>Tracheophyta</taxon>
        <taxon>Spermatophyta</taxon>
        <taxon>Magnoliopsida</taxon>
        <taxon>Ranunculales</taxon>
        <taxon>Menispermaceae</taxon>
        <taxon>Menispermoideae</taxon>
        <taxon>Cissampelideae</taxon>
        <taxon>Stephania</taxon>
    </lineage>
</organism>
<evidence type="ECO:0008006" key="14">
    <source>
        <dbReference type="Google" id="ProtNLM"/>
    </source>
</evidence>
<evidence type="ECO:0000313" key="12">
    <source>
        <dbReference type="EMBL" id="KAK9104451.1"/>
    </source>
</evidence>
<proteinExistence type="inferred from homology"/>
<evidence type="ECO:0000256" key="2">
    <source>
        <dbReference type="ARBA" id="ARBA00010617"/>
    </source>
</evidence>
<sequence>MKSKSDSKDGHGYGNDLLGSIMEVASSEKRNANGGAMKLCAEEIIHERRRSAKRRGSWKCGVEVPDADKLNKLKLGEDANEFNPWRFENGVSKAANHPNAMLGFSIGARACIGQNDAMLEAKKVFSLLLHRFSFTISPTTSIQPGNSLFCLQNVEFSN</sequence>
<dbReference type="GO" id="GO:0004497">
    <property type="term" value="F:monooxygenase activity"/>
    <property type="evidence" value="ECO:0007669"/>
    <property type="project" value="UniProtKB-KW"/>
</dbReference>
<keyword evidence="8 11" id="KW-0408">Iron</keyword>
<dbReference type="Proteomes" id="UP001419268">
    <property type="component" value="Unassembled WGS sequence"/>
</dbReference>
<evidence type="ECO:0000256" key="11">
    <source>
        <dbReference type="RuleBase" id="RU000461"/>
    </source>
</evidence>
<dbReference type="Pfam" id="PF00067">
    <property type="entry name" value="p450"/>
    <property type="match status" value="1"/>
</dbReference>
<evidence type="ECO:0000256" key="9">
    <source>
        <dbReference type="ARBA" id="ARBA00023033"/>
    </source>
</evidence>
<keyword evidence="6" id="KW-1133">Transmembrane helix</keyword>
<dbReference type="AlphaFoldDB" id="A0AAP0F360"/>
<keyword evidence="13" id="KW-1185">Reference proteome</keyword>
<keyword evidence="9 11" id="KW-0503">Monooxygenase</keyword>
<dbReference type="GO" id="GO:0016705">
    <property type="term" value="F:oxidoreductase activity, acting on paired donors, with incorporation or reduction of molecular oxygen"/>
    <property type="evidence" value="ECO:0007669"/>
    <property type="project" value="InterPro"/>
</dbReference>
<evidence type="ECO:0000256" key="5">
    <source>
        <dbReference type="ARBA" id="ARBA00022723"/>
    </source>
</evidence>
<dbReference type="Gene3D" id="1.10.630.10">
    <property type="entry name" value="Cytochrome P450"/>
    <property type="match status" value="1"/>
</dbReference>
<reference evidence="12 13" key="1">
    <citation type="submission" date="2024-01" db="EMBL/GenBank/DDBJ databases">
        <title>Genome assemblies of Stephania.</title>
        <authorList>
            <person name="Yang L."/>
        </authorList>
    </citation>
    <scope>NUCLEOTIDE SEQUENCE [LARGE SCALE GENOMIC DNA]</scope>
    <source>
        <strain evidence="12">JXDWG</strain>
        <tissue evidence="12">Leaf</tissue>
    </source>
</reference>
<comment type="subcellular location">
    <subcellularLocation>
        <location evidence="1">Membrane</location>
    </subcellularLocation>
</comment>
<evidence type="ECO:0000256" key="7">
    <source>
        <dbReference type="ARBA" id="ARBA00023002"/>
    </source>
</evidence>
<protein>
    <recommendedName>
        <fullName evidence="14">Cytochrome P450</fullName>
    </recommendedName>
</protein>
<dbReference type="InterPro" id="IPR050665">
    <property type="entry name" value="Cytochrome_P450_Monooxygen"/>
</dbReference>
<dbReference type="SUPFAM" id="SSF48264">
    <property type="entry name" value="Cytochrome P450"/>
    <property type="match status" value="1"/>
</dbReference>
<keyword evidence="4" id="KW-0812">Transmembrane</keyword>
<dbReference type="PANTHER" id="PTHR24282">
    <property type="entry name" value="CYTOCHROME P450 FAMILY MEMBER"/>
    <property type="match status" value="1"/>
</dbReference>
<keyword evidence="10" id="KW-0472">Membrane</keyword>
<accession>A0AAP0F360</accession>
<evidence type="ECO:0000256" key="8">
    <source>
        <dbReference type="ARBA" id="ARBA00023004"/>
    </source>
</evidence>
<evidence type="ECO:0000256" key="10">
    <source>
        <dbReference type="ARBA" id="ARBA00023136"/>
    </source>
</evidence>
<keyword evidence="7 11" id="KW-0560">Oxidoreductase</keyword>
<dbReference type="InterPro" id="IPR017972">
    <property type="entry name" value="Cyt_P450_CS"/>
</dbReference>
<dbReference type="GO" id="GO:0044550">
    <property type="term" value="P:secondary metabolite biosynthetic process"/>
    <property type="evidence" value="ECO:0007669"/>
    <property type="project" value="UniProtKB-ARBA"/>
</dbReference>
<gene>
    <name evidence="12" type="ORF">Scep_021295</name>
</gene>
<dbReference type="GO" id="GO:0020037">
    <property type="term" value="F:heme binding"/>
    <property type="evidence" value="ECO:0007669"/>
    <property type="project" value="InterPro"/>
</dbReference>
<keyword evidence="3 11" id="KW-0349">Heme</keyword>
<dbReference type="GO" id="GO:0005506">
    <property type="term" value="F:iron ion binding"/>
    <property type="evidence" value="ECO:0007669"/>
    <property type="project" value="InterPro"/>
</dbReference>
<dbReference type="PANTHER" id="PTHR24282:SF135">
    <property type="entry name" value="CYTOCHROME P450 709B2"/>
    <property type="match status" value="1"/>
</dbReference>